<comment type="caution">
    <text evidence="1">The sequence shown here is derived from an EMBL/GenBank/DDBJ whole genome shotgun (WGS) entry which is preliminary data.</text>
</comment>
<keyword evidence="2" id="KW-1185">Reference proteome</keyword>
<protein>
    <submittedName>
        <fullName evidence="1">Uncharacterized protein</fullName>
    </submittedName>
</protein>
<organism evidence="1 2">
    <name type="scientific">Streptomyces aureus</name>
    <dbReference type="NCBI Taxonomy" id="193461"/>
    <lineage>
        <taxon>Bacteria</taxon>
        <taxon>Bacillati</taxon>
        <taxon>Actinomycetota</taxon>
        <taxon>Actinomycetes</taxon>
        <taxon>Kitasatosporales</taxon>
        <taxon>Streptomycetaceae</taxon>
        <taxon>Streptomyces</taxon>
    </lineage>
</organism>
<evidence type="ECO:0000313" key="2">
    <source>
        <dbReference type="Proteomes" id="UP001571476"/>
    </source>
</evidence>
<accession>A0ABV4SXJ1</accession>
<dbReference type="Proteomes" id="UP001571476">
    <property type="component" value="Unassembled WGS sequence"/>
</dbReference>
<evidence type="ECO:0000313" key="1">
    <source>
        <dbReference type="EMBL" id="MFA3842492.1"/>
    </source>
</evidence>
<dbReference type="RefSeq" id="WP_372566447.1">
    <property type="nucleotide sequence ID" value="NZ_JBGOSP010000039.1"/>
</dbReference>
<reference evidence="1 2" key="1">
    <citation type="submission" date="2024-08" db="EMBL/GenBank/DDBJ databases">
        <title>Genome sequence of Streptomyces aureus CACIA-1.46HGO.</title>
        <authorList>
            <person name="Evangelista-Martinez Z."/>
        </authorList>
    </citation>
    <scope>NUCLEOTIDE SEQUENCE [LARGE SCALE GENOMIC DNA]</scope>
    <source>
        <strain evidence="1 2">CACIA-1.46HGO</strain>
    </source>
</reference>
<sequence>MSTTVPTADDVQALHQFIQDRNDEEWKHASAADDLPEAHFDTIRRLHNSNKLALAGTMAYLLDTLRRGENEQASRVWDYLTSCGEQWQEHPDWKSAWSNPSRAALRNP</sequence>
<proteinExistence type="predicted"/>
<gene>
    <name evidence="1" type="ORF">ACEG43_40995</name>
</gene>
<dbReference type="EMBL" id="JBGOSP010000039">
    <property type="protein sequence ID" value="MFA3842492.1"/>
    <property type="molecule type" value="Genomic_DNA"/>
</dbReference>
<name>A0ABV4SXJ1_9ACTN</name>